<dbReference type="InterPro" id="IPR014729">
    <property type="entry name" value="Rossmann-like_a/b/a_fold"/>
</dbReference>
<reference evidence="4" key="1">
    <citation type="journal article" date="2019" name="Int. J. Syst. Evol. Microbiol.">
        <title>The Global Catalogue of Microorganisms (GCM) 10K type strain sequencing project: providing services to taxonomists for standard genome sequencing and annotation.</title>
        <authorList>
            <consortium name="The Broad Institute Genomics Platform"/>
            <consortium name="The Broad Institute Genome Sequencing Center for Infectious Disease"/>
            <person name="Wu L."/>
            <person name="Ma J."/>
        </authorList>
    </citation>
    <scope>NUCLEOTIDE SEQUENCE [LARGE SCALE GENOMIC DNA]</scope>
    <source>
        <strain evidence="4">CCUG 56042</strain>
    </source>
</reference>
<evidence type="ECO:0000256" key="1">
    <source>
        <dbReference type="ARBA" id="ARBA00008791"/>
    </source>
</evidence>
<dbReference type="Pfam" id="PF00582">
    <property type="entry name" value="Usp"/>
    <property type="match status" value="1"/>
</dbReference>
<evidence type="ECO:0000259" key="2">
    <source>
        <dbReference type="Pfam" id="PF00582"/>
    </source>
</evidence>
<sequence length="161" mass="16789">MGTAREVMMYKQILVAIDGSRSGRRALDEAVKIAKATGGHVQALCVVQHPARLADVGAAYAEELSHDPNANNAATLALDEAKTVFAQAGVSGSTRAADAVGEDIAGVIYRIAAEDDAELVVMGTRGLSGMKRLLLGSVAEAFLRIADRPVMLVRNAEETGA</sequence>
<dbReference type="InterPro" id="IPR006015">
    <property type="entry name" value="Universal_stress_UspA"/>
</dbReference>
<dbReference type="PRINTS" id="PR01438">
    <property type="entry name" value="UNVRSLSTRESS"/>
</dbReference>
<comment type="similarity">
    <text evidence="1">Belongs to the universal stress protein A family.</text>
</comment>
<organism evidence="3 4">
    <name type="scientific">Paraburkholderia denitrificans</name>
    <dbReference type="NCBI Taxonomy" id="694025"/>
    <lineage>
        <taxon>Bacteria</taxon>
        <taxon>Pseudomonadati</taxon>
        <taxon>Pseudomonadota</taxon>
        <taxon>Betaproteobacteria</taxon>
        <taxon>Burkholderiales</taxon>
        <taxon>Burkholderiaceae</taxon>
        <taxon>Paraburkholderia</taxon>
    </lineage>
</organism>
<dbReference type="Gene3D" id="3.40.50.620">
    <property type="entry name" value="HUPs"/>
    <property type="match status" value="1"/>
</dbReference>
<dbReference type="SUPFAM" id="SSF52402">
    <property type="entry name" value="Adenine nucleotide alpha hydrolases-like"/>
    <property type="match status" value="1"/>
</dbReference>
<dbReference type="EMBL" id="JBHSMP010000016">
    <property type="protein sequence ID" value="MFC5429958.1"/>
    <property type="molecule type" value="Genomic_DNA"/>
</dbReference>
<evidence type="ECO:0000313" key="3">
    <source>
        <dbReference type="EMBL" id="MFC5429958.1"/>
    </source>
</evidence>
<evidence type="ECO:0000313" key="4">
    <source>
        <dbReference type="Proteomes" id="UP001596103"/>
    </source>
</evidence>
<accession>A0ABW0JAA0</accession>
<dbReference type="PANTHER" id="PTHR46268:SF15">
    <property type="entry name" value="UNIVERSAL STRESS PROTEIN HP_0031"/>
    <property type="match status" value="1"/>
</dbReference>
<comment type="caution">
    <text evidence="3">The sequence shown here is derived from an EMBL/GenBank/DDBJ whole genome shotgun (WGS) entry which is preliminary data.</text>
</comment>
<name>A0ABW0JAA0_9BURK</name>
<dbReference type="Proteomes" id="UP001596103">
    <property type="component" value="Unassembled WGS sequence"/>
</dbReference>
<dbReference type="InterPro" id="IPR006016">
    <property type="entry name" value="UspA"/>
</dbReference>
<dbReference type="PANTHER" id="PTHR46268">
    <property type="entry name" value="STRESS RESPONSE PROTEIN NHAX"/>
    <property type="match status" value="1"/>
</dbReference>
<dbReference type="CDD" id="cd00293">
    <property type="entry name" value="USP-like"/>
    <property type="match status" value="1"/>
</dbReference>
<keyword evidence="4" id="KW-1185">Reference proteome</keyword>
<dbReference type="RefSeq" id="WP_377711977.1">
    <property type="nucleotide sequence ID" value="NZ_JBHSMP010000016.1"/>
</dbReference>
<feature type="domain" description="UspA" evidence="2">
    <location>
        <begin position="9"/>
        <end position="154"/>
    </location>
</feature>
<protein>
    <submittedName>
        <fullName evidence="3">Universal stress protein</fullName>
    </submittedName>
</protein>
<gene>
    <name evidence="3" type="ORF">ACFPTO_14275</name>
</gene>
<proteinExistence type="inferred from homology"/>